<evidence type="ECO:0000313" key="1">
    <source>
        <dbReference type="EMBL" id="KIM72137.1"/>
    </source>
</evidence>
<gene>
    <name evidence="1" type="ORF">PILCRDRAFT_82162</name>
</gene>
<reference evidence="1 2" key="1">
    <citation type="submission" date="2014-04" db="EMBL/GenBank/DDBJ databases">
        <authorList>
            <consortium name="DOE Joint Genome Institute"/>
            <person name="Kuo A."/>
            <person name="Tarkka M."/>
            <person name="Buscot F."/>
            <person name="Kohler A."/>
            <person name="Nagy L.G."/>
            <person name="Floudas D."/>
            <person name="Copeland A."/>
            <person name="Barry K.W."/>
            <person name="Cichocki N."/>
            <person name="Veneault-Fourrey C."/>
            <person name="LaButti K."/>
            <person name="Lindquist E.A."/>
            <person name="Lipzen A."/>
            <person name="Lundell T."/>
            <person name="Morin E."/>
            <person name="Murat C."/>
            <person name="Sun H."/>
            <person name="Tunlid A."/>
            <person name="Henrissat B."/>
            <person name="Grigoriev I.V."/>
            <person name="Hibbett D.S."/>
            <person name="Martin F."/>
            <person name="Nordberg H.P."/>
            <person name="Cantor M.N."/>
            <person name="Hua S.X."/>
        </authorList>
    </citation>
    <scope>NUCLEOTIDE SEQUENCE [LARGE SCALE GENOMIC DNA]</scope>
    <source>
        <strain evidence="1 2">F 1598</strain>
    </source>
</reference>
<name>A0A0C3B4E1_PILCF</name>
<reference evidence="2" key="2">
    <citation type="submission" date="2015-01" db="EMBL/GenBank/DDBJ databases">
        <title>Evolutionary Origins and Diversification of the Mycorrhizal Mutualists.</title>
        <authorList>
            <consortium name="DOE Joint Genome Institute"/>
            <consortium name="Mycorrhizal Genomics Consortium"/>
            <person name="Kohler A."/>
            <person name="Kuo A."/>
            <person name="Nagy L.G."/>
            <person name="Floudas D."/>
            <person name="Copeland A."/>
            <person name="Barry K.W."/>
            <person name="Cichocki N."/>
            <person name="Veneault-Fourrey C."/>
            <person name="LaButti K."/>
            <person name="Lindquist E.A."/>
            <person name="Lipzen A."/>
            <person name="Lundell T."/>
            <person name="Morin E."/>
            <person name="Murat C."/>
            <person name="Riley R."/>
            <person name="Ohm R."/>
            <person name="Sun H."/>
            <person name="Tunlid A."/>
            <person name="Henrissat B."/>
            <person name="Grigoriev I.V."/>
            <person name="Hibbett D.S."/>
            <person name="Martin F."/>
        </authorList>
    </citation>
    <scope>NUCLEOTIDE SEQUENCE [LARGE SCALE GENOMIC DNA]</scope>
    <source>
        <strain evidence="2">F 1598</strain>
    </source>
</reference>
<dbReference type="EMBL" id="KN833160">
    <property type="protein sequence ID" value="KIM72137.1"/>
    <property type="molecule type" value="Genomic_DNA"/>
</dbReference>
<dbReference type="HOGENOM" id="CLU_006344_16_2_1"/>
<dbReference type="InParanoid" id="A0A0C3B4E1"/>
<dbReference type="Proteomes" id="UP000054166">
    <property type="component" value="Unassembled WGS sequence"/>
</dbReference>
<sequence length="70" mass="8225">MWVVQPDICDDETRFASVVHLDTIFRAAHLLPVYGKEFVPSYLNFSQSLDAFHSYYVNKYIDHHAFKIAF</sequence>
<evidence type="ECO:0000313" key="2">
    <source>
        <dbReference type="Proteomes" id="UP000054166"/>
    </source>
</evidence>
<accession>A0A0C3B4E1</accession>
<dbReference type="STRING" id="765440.A0A0C3B4E1"/>
<keyword evidence="2" id="KW-1185">Reference proteome</keyword>
<protein>
    <submittedName>
        <fullName evidence="1">Uncharacterized protein</fullName>
    </submittedName>
</protein>
<dbReference type="AlphaFoldDB" id="A0A0C3B4E1"/>
<proteinExistence type="predicted"/>
<organism evidence="1 2">
    <name type="scientific">Piloderma croceum (strain F 1598)</name>
    <dbReference type="NCBI Taxonomy" id="765440"/>
    <lineage>
        <taxon>Eukaryota</taxon>
        <taxon>Fungi</taxon>
        <taxon>Dikarya</taxon>
        <taxon>Basidiomycota</taxon>
        <taxon>Agaricomycotina</taxon>
        <taxon>Agaricomycetes</taxon>
        <taxon>Agaricomycetidae</taxon>
        <taxon>Atheliales</taxon>
        <taxon>Atheliaceae</taxon>
        <taxon>Piloderma</taxon>
    </lineage>
</organism>
<dbReference type="OrthoDB" id="3187773at2759"/>